<dbReference type="SUPFAM" id="SSF53335">
    <property type="entry name" value="S-adenosyl-L-methionine-dependent methyltransferases"/>
    <property type="match status" value="1"/>
</dbReference>
<dbReference type="RefSeq" id="WP_344424737.1">
    <property type="nucleotide sequence ID" value="NZ_BAAANN010000023.1"/>
</dbReference>
<keyword evidence="1" id="KW-0597">Phosphoprotein</keyword>
<evidence type="ECO:0000313" key="6">
    <source>
        <dbReference type="EMBL" id="GAA1972863.1"/>
    </source>
</evidence>
<dbReference type="GO" id="GO:0008168">
    <property type="term" value="F:methyltransferase activity"/>
    <property type="evidence" value="ECO:0007669"/>
    <property type="project" value="UniProtKB-KW"/>
</dbReference>
<evidence type="ECO:0000256" key="4">
    <source>
        <dbReference type="ARBA" id="ARBA00022691"/>
    </source>
</evidence>
<accession>A0ABN2RPW8</accession>
<dbReference type="InterPro" id="IPR029063">
    <property type="entry name" value="SAM-dependent_MTases_sf"/>
</dbReference>
<sequence>MPWDRGDANPLLVEWITGRGHGPGRAVVVGCGFGRDAEYLAGLGYDTVAFDISETAVRDAGARHPESTVDYRTGDLLNLAPELAGAFDFVLESHTVQSLPPALHAAATAGVRALVAPGGTLLVLAAAGNPGAPPWPLTREEIDAFADDGLIEVRIEQPPGVADPSAVRWRAEFRRS</sequence>
<dbReference type="InterPro" id="IPR008854">
    <property type="entry name" value="TPMT"/>
</dbReference>
<comment type="caution">
    <text evidence="6">The sequence shown here is derived from an EMBL/GenBank/DDBJ whole genome shotgun (WGS) entry which is preliminary data.</text>
</comment>
<evidence type="ECO:0000259" key="5">
    <source>
        <dbReference type="Pfam" id="PF08241"/>
    </source>
</evidence>
<dbReference type="CDD" id="cd02440">
    <property type="entry name" value="AdoMet_MTases"/>
    <property type="match status" value="1"/>
</dbReference>
<dbReference type="InterPro" id="IPR013216">
    <property type="entry name" value="Methyltransf_11"/>
</dbReference>
<evidence type="ECO:0000256" key="1">
    <source>
        <dbReference type="ARBA" id="ARBA00022553"/>
    </source>
</evidence>
<dbReference type="GO" id="GO:0032259">
    <property type="term" value="P:methylation"/>
    <property type="evidence" value="ECO:0007669"/>
    <property type="project" value="UniProtKB-KW"/>
</dbReference>
<gene>
    <name evidence="6" type="ORF">GCM10009754_54440</name>
</gene>
<dbReference type="EMBL" id="BAAANN010000023">
    <property type="protein sequence ID" value="GAA1972863.1"/>
    <property type="molecule type" value="Genomic_DNA"/>
</dbReference>
<dbReference type="PROSITE" id="PS51585">
    <property type="entry name" value="SAM_MT_TPMT"/>
    <property type="match status" value="1"/>
</dbReference>
<feature type="domain" description="Methyltransferase type 11" evidence="5">
    <location>
        <begin position="29"/>
        <end position="122"/>
    </location>
</feature>
<dbReference type="Pfam" id="PF08241">
    <property type="entry name" value="Methyltransf_11"/>
    <property type="match status" value="1"/>
</dbReference>
<keyword evidence="3" id="KW-0808">Transferase</keyword>
<keyword evidence="4" id="KW-0949">S-adenosyl-L-methionine</keyword>
<proteinExistence type="predicted"/>
<reference evidence="6 7" key="1">
    <citation type="journal article" date="2019" name="Int. J. Syst. Evol. Microbiol.">
        <title>The Global Catalogue of Microorganisms (GCM) 10K type strain sequencing project: providing services to taxonomists for standard genome sequencing and annotation.</title>
        <authorList>
            <consortium name="The Broad Institute Genomics Platform"/>
            <consortium name="The Broad Institute Genome Sequencing Center for Infectious Disease"/>
            <person name="Wu L."/>
            <person name="Ma J."/>
        </authorList>
    </citation>
    <scope>NUCLEOTIDE SEQUENCE [LARGE SCALE GENOMIC DNA]</scope>
    <source>
        <strain evidence="6 7">JCM 14545</strain>
    </source>
</reference>
<organism evidence="6 7">
    <name type="scientific">Amycolatopsis minnesotensis</name>
    <dbReference type="NCBI Taxonomy" id="337894"/>
    <lineage>
        <taxon>Bacteria</taxon>
        <taxon>Bacillati</taxon>
        <taxon>Actinomycetota</taxon>
        <taxon>Actinomycetes</taxon>
        <taxon>Pseudonocardiales</taxon>
        <taxon>Pseudonocardiaceae</taxon>
        <taxon>Amycolatopsis</taxon>
    </lineage>
</organism>
<evidence type="ECO:0000313" key="7">
    <source>
        <dbReference type="Proteomes" id="UP001501116"/>
    </source>
</evidence>
<evidence type="ECO:0000256" key="2">
    <source>
        <dbReference type="ARBA" id="ARBA00022603"/>
    </source>
</evidence>
<dbReference type="PANTHER" id="PTHR32183:SF6">
    <property type="entry name" value="CYSTEINE SULFINATE DESULFINASE_CYSTEINE DESULFURASE AND RELATED ENZYMES"/>
    <property type="match status" value="1"/>
</dbReference>
<dbReference type="PANTHER" id="PTHR32183">
    <property type="match status" value="1"/>
</dbReference>
<evidence type="ECO:0000256" key="3">
    <source>
        <dbReference type="ARBA" id="ARBA00022679"/>
    </source>
</evidence>
<protein>
    <submittedName>
        <fullName evidence="6">Methyltransferase domain-containing protein</fullName>
    </submittedName>
</protein>
<dbReference type="Gene3D" id="3.40.50.150">
    <property type="entry name" value="Vaccinia Virus protein VP39"/>
    <property type="match status" value="1"/>
</dbReference>
<name>A0ABN2RPW8_9PSEU</name>
<keyword evidence="7" id="KW-1185">Reference proteome</keyword>
<dbReference type="Proteomes" id="UP001501116">
    <property type="component" value="Unassembled WGS sequence"/>
</dbReference>
<keyword evidence="2 6" id="KW-0489">Methyltransferase</keyword>